<evidence type="ECO:0000256" key="1">
    <source>
        <dbReference type="SAM" id="Phobius"/>
    </source>
</evidence>
<keyword evidence="1" id="KW-0812">Transmembrane</keyword>
<proteinExistence type="predicted"/>
<sequence length="61" mass="7089">MIKNSLGYGLFLFASLTLCQFIFNREVEWGMVVAISILAGLFNLLWDWSKVPYDWKKRSGD</sequence>
<name>A0A1H7BU75_9BACL</name>
<protein>
    <submittedName>
        <fullName evidence="2">Uncharacterized protein</fullName>
    </submittedName>
</protein>
<evidence type="ECO:0000313" key="2">
    <source>
        <dbReference type="EMBL" id="SEJ79877.1"/>
    </source>
</evidence>
<dbReference type="AlphaFoldDB" id="A0A1H7BU75"/>
<keyword evidence="1" id="KW-0472">Membrane</keyword>
<feature type="transmembrane region" description="Helical" evidence="1">
    <location>
        <begin position="29"/>
        <end position="48"/>
    </location>
</feature>
<gene>
    <name evidence="2" type="ORF">SAMN04488127_2840</name>
</gene>
<dbReference type="STRING" id="426757.SAMN04488127_2840"/>
<dbReference type="EMBL" id="FNZF01000007">
    <property type="protein sequence ID" value="SEJ79877.1"/>
    <property type="molecule type" value="Genomic_DNA"/>
</dbReference>
<keyword evidence="3" id="KW-1185">Reference proteome</keyword>
<organism evidence="2 3">
    <name type="scientific">Bhargavaea ginsengi</name>
    <dbReference type="NCBI Taxonomy" id="426757"/>
    <lineage>
        <taxon>Bacteria</taxon>
        <taxon>Bacillati</taxon>
        <taxon>Bacillota</taxon>
        <taxon>Bacilli</taxon>
        <taxon>Bacillales</taxon>
        <taxon>Caryophanaceae</taxon>
        <taxon>Bhargavaea</taxon>
    </lineage>
</organism>
<dbReference type="OrthoDB" id="2456352at2"/>
<keyword evidence="1" id="KW-1133">Transmembrane helix</keyword>
<dbReference type="Proteomes" id="UP000199200">
    <property type="component" value="Unassembled WGS sequence"/>
</dbReference>
<reference evidence="3" key="1">
    <citation type="submission" date="2016-10" db="EMBL/GenBank/DDBJ databases">
        <authorList>
            <person name="Varghese N."/>
            <person name="Submissions S."/>
        </authorList>
    </citation>
    <scope>NUCLEOTIDE SEQUENCE [LARGE SCALE GENOMIC DNA]</scope>
    <source>
        <strain evidence="3">CGMCC 1.6763</strain>
    </source>
</reference>
<dbReference type="RefSeq" id="WP_092055579.1">
    <property type="nucleotide sequence ID" value="NZ_FNZF01000007.1"/>
</dbReference>
<evidence type="ECO:0000313" key="3">
    <source>
        <dbReference type="Proteomes" id="UP000199200"/>
    </source>
</evidence>
<accession>A0A1H7BU75</accession>